<feature type="compositionally biased region" description="Polar residues" evidence="1">
    <location>
        <begin position="507"/>
        <end position="520"/>
    </location>
</feature>
<feature type="region of interest" description="Disordered" evidence="1">
    <location>
        <begin position="484"/>
        <end position="597"/>
    </location>
</feature>
<gene>
    <name evidence="2" type="ORF">F5050DRAFT_768498</name>
</gene>
<sequence length="752" mass="82714">MVDYPSRSQQTHYYGQSTAGPSSNDSRLTSSSGHRSSTNAGFWSSTSARTTYASYKSRPDAWEANYLSTVDDFKLFSFGRPDVDQGDERWKITMREGDETSSSSSDDSESRRKPRGRSRDITPRASVVSLDVSASHSGIRPRSHPSQLQQINYYHRGTGDSGNEDREMNSHHYKYHHHPFELLDEHNNGEEMPVGVRSDFSIYSYDTGYDAASSYRSRSGTGSYAPSYTSSHARDRAEAEAEAISISSSRPASSAASGLALAVPLDGDRHYHLDNLSISSTRRSLSFDEQYEHHGEGEELYDTPHLSNSDSERISLESATSSNMHLSVSSLRFDEERDFTLEQNEQAKNSAAPPIDMTDMSVSNLTWNQNAPSASGPRTRLRSLSISATPSPSLSSASSSSAAHNALADFDFTYITSGLAFSANAMSQASYMPHSTSEEKLDFVRSRSNVHHDDGAGGEGKRLLRVERGIPMGWVDDFSIPTPFNNTNTERKRARAVTVTAADGGASSTLPHTSTGTVGPSGTRRSKYGLSDMANSKDTKAQSRSPSQSRDTHSSTSPHKDLTALLDHSEINSTNGMPNVAQLHASSPSAPSNAVRRKRSAFASLGALAIGSMNSNSRTKETQAIILQPISPLSPALPVSPARTIKGEIQRTDVGLEKYNAEPSPDCRETKHQQQSIRQNHQLLRRQIPILSLRYHLYLCLPPLMHPYLMDPPFIFRPTLLQFHPLLWISISLVRSVPTMIRSLSWSQVTLV</sequence>
<evidence type="ECO:0000313" key="2">
    <source>
        <dbReference type="EMBL" id="KAJ3993131.1"/>
    </source>
</evidence>
<accession>A0ABQ8Q3C8</accession>
<evidence type="ECO:0000313" key="3">
    <source>
        <dbReference type="Proteomes" id="UP001163828"/>
    </source>
</evidence>
<name>A0ABQ8Q3C8_9AGAR</name>
<feature type="compositionally biased region" description="Polar residues" evidence="1">
    <location>
        <begin position="1"/>
        <end position="25"/>
    </location>
</feature>
<keyword evidence="3" id="KW-1185">Reference proteome</keyword>
<comment type="caution">
    <text evidence="2">The sequence shown here is derived from an EMBL/GenBank/DDBJ whole genome shotgun (WGS) entry which is preliminary data.</text>
</comment>
<reference evidence="2" key="1">
    <citation type="submission" date="2022-08" db="EMBL/GenBank/DDBJ databases">
        <authorList>
            <consortium name="DOE Joint Genome Institute"/>
            <person name="Min B."/>
            <person name="Riley R."/>
            <person name="Sierra-Patev S."/>
            <person name="Naranjo-Ortiz M."/>
            <person name="Looney B."/>
            <person name="Konkel Z."/>
            <person name="Slot J.C."/>
            <person name="Sakamoto Y."/>
            <person name="Steenwyk J.L."/>
            <person name="Rokas A."/>
            <person name="Carro J."/>
            <person name="Camarero S."/>
            <person name="Ferreira P."/>
            <person name="Molpeceres G."/>
            <person name="Ruiz-Duenas F.J."/>
            <person name="Serrano A."/>
            <person name="Henrissat B."/>
            <person name="Drula E."/>
            <person name="Hughes K.W."/>
            <person name="Mata J.L."/>
            <person name="Ishikawa N.K."/>
            <person name="Vargas-Isla R."/>
            <person name="Ushijima S."/>
            <person name="Smith C.A."/>
            <person name="Ahrendt S."/>
            <person name="Andreopoulos W."/>
            <person name="He G."/>
            <person name="Labutti K."/>
            <person name="Lipzen A."/>
            <person name="Ng V."/>
            <person name="Sandor L."/>
            <person name="Barry K."/>
            <person name="Martinez A.T."/>
            <person name="Xiao Y."/>
            <person name="Gibbons J.G."/>
            <person name="Terashima K."/>
            <person name="Hibbett D.S."/>
            <person name="Grigoriev I.V."/>
        </authorList>
    </citation>
    <scope>NUCLEOTIDE SEQUENCE</scope>
    <source>
        <strain evidence="2">TFB10827</strain>
    </source>
</reference>
<feature type="compositionally biased region" description="Basic and acidic residues" evidence="1">
    <location>
        <begin position="550"/>
        <end position="570"/>
    </location>
</feature>
<feature type="compositionally biased region" description="Low complexity" evidence="1">
    <location>
        <begin position="26"/>
        <end position="43"/>
    </location>
</feature>
<organism evidence="2 3">
    <name type="scientific">Lentinula boryana</name>
    <dbReference type="NCBI Taxonomy" id="40481"/>
    <lineage>
        <taxon>Eukaryota</taxon>
        <taxon>Fungi</taxon>
        <taxon>Dikarya</taxon>
        <taxon>Basidiomycota</taxon>
        <taxon>Agaricomycotina</taxon>
        <taxon>Agaricomycetes</taxon>
        <taxon>Agaricomycetidae</taxon>
        <taxon>Agaricales</taxon>
        <taxon>Marasmiineae</taxon>
        <taxon>Omphalotaceae</taxon>
        <taxon>Lentinula</taxon>
    </lineage>
</organism>
<feature type="region of interest" description="Disordered" evidence="1">
    <location>
        <begin position="87"/>
        <end position="146"/>
    </location>
</feature>
<dbReference type="Proteomes" id="UP001163828">
    <property type="component" value="Unassembled WGS sequence"/>
</dbReference>
<protein>
    <submittedName>
        <fullName evidence="2">Uncharacterized protein</fullName>
    </submittedName>
</protein>
<feature type="compositionally biased region" description="Low complexity" evidence="1">
    <location>
        <begin position="496"/>
        <end position="506"/>
    </location>
</feature>
<evidence type="ECO:0000256" key="1">
    <source>
        <dbReference type="SAM" id="MobiDB-lite"/>
    </source>
</evidence>
<feature type="region of interest" description="Disordered" evidence="1">
    <location>
        <begin position="1"/>
        <end position="43"/>
    </location>
</feature>
<feature type="region of interest" description="Disordered" evidence="1">
    <location>
        <begin position="287"/>
        <end position="321"/>
    </location>
</feature>
<feature type="compositionally biased region" description="Basic and acidic residues" evidence="1">
    <location>
        <begin position="87"/>
        <end position="98"/>
    </location>
</feature>
<dbReference type="EMBL" id="MU790789">
    <property type="protein sequence ID" value="KAJ3993131.1"/>
    <property type="molecule type" value="Genomic_DNA"/>
</dbReference>
<feature type="region of interest" description="Disordered" evidence="1">
    <location>
        <begin position="212"/>
        <end position="233"/>
    </location>
</feature>
<proteinExistence type="predicted"/>
<feature type="compositionally biased region" description="Low complexity" evidence="1">
    <location>
        <begin position="212"/>
        <end position="224"/>
    </location>
</feature>